<evidence type="ECO:0000256" key="1">
    <source>
        <dbReference type="ARBA" id="ARBA00022723"/>
    </source>
</evidence>
<dbReference type="InterPro" id="IPR016174">
    <property type="entry name" value="Di-haem_cyt_TM"/>
</dbReference>
<dbReference type="SUPFAM" id="SSF54862">
    <property type="entry name" value="4Fe-4S ferredoxins"/>
    <property type="match status" value="1"/>
</dbReference>
<keyword evidence="1" id="KW-0479">Metal-binding</keyword>
<feature type="domain" description="4Fe-4S ferredoxin-type" evidence="7">
    <location>
        <begin position="294"/>
        <end position="323"/>
    </location>
</feature>
<dbReference type="KEGG" id="obg:Verru16b_00358"/>
<evidence type="ECO:0000259" key="6">
    <source>
        <dbReference type="PROSITE" id="PS51002"/>
    </source>
</evidence>
<proteinExistence type="predicted"/>
<protein>
    <submittedName>
        <fullName evidence="8">Cytochrome b6</fullName>
    </submittedName>
</protein>
<evidence type="ECO:0000259" key="7">
    <source>
        <dbReference type="PROSITE" id="PS51379"/>
    </source>
</evidence>
<keyword evidence="5" id="KW-0812">Transmembrane</keyword>
<name>A0A1I7PI57_9BACT</name>
<accession>A0A1I7PI57</accession>
<dbReference type="GO" id="GO:0016020">
    <property type="term" value="C:membrane"/>
    <property type="evidence" value="ECO:0007669"/>
    <property type="project" value="InterPro"/>
</dbReference>
<keyword evidence="2" id="KW-0560">Oxidoreductase</keyword>
<dbReference type="Gene3D" id="1.20.810.10">
    <property type="entry name" value="Cytochrome Bc1 Complex, Chain C"/>
    <property type="match status" value="1"/>
</dbReference>
<dbReference type="GO" id="GO:0051536">
    <property type="term" value="F:iron-sulfur cluster binding"/>
    <property type="evidence" value="ECO:0007669"/>
    <property type="project" value="UniProtKB-KW"/>
</dbReference>
<feature type="transmembrane region" description="Helical" evidence="5">
    <location>
        <begin position="38"/>
        <end position="57"/>
    </location>
</feature>
<dbReference type="Pfam" id="PF00033">
    <property type="entry name" value="Cytochrome_B"/>
    <property type="match status" value="1"/>
</dbReference>
<dbReference type="SUPFAM" id="SSF81342">
    <property type="entry name" value="Transmembrane di-heme cytochromes"/>
    <property type="match status" value="1"/>
</dbReference>
<dbReference type="GO" id="GO:0009055">
    <property type="term" value="F:electron transfer activity"/>
    <property type="evidence" value="ECO:0007669"/>
    <property type="project" value="InterPro"/>
</dbReference>
<organism evidence="8 9">
    <name type="scientific">Lacunisphaera limnophila</name>
    <dbReference type="NCBI Taxonomy" id="1838286"/>
    <lineage>
        <taxon>Bacteria</taxon>
        <taxon>Pseudomonadati</taxon>
        <taxon>Verrucomicrobiota</taxon>
        <taxon>Opitutia</taxon>
        <taxon>Opitutales</taxon>
        <taxon>Opitutaceae</taxon>
        <taxon>Lacunisphaera</taxon>
    </lineage>
</organism>
<evidence type="ECO:0000313" key="9">
    <source>
        <dbReference type="Proteomes" id="UP000095228"/>
    </source>
</evidence>
<feature type="domain" description="4Fe-4S ferredoxin-type" evidence="7">
    <location>
        <begin position="331"/>
        <end position="360"/>
    </location>
</feature>
<dbReference type="GO" id="GO:0046872">
    <property type="term" value="F:metal ion binding"/>
    <property type="evidence" value="ECO:0007669"/>
    <property type="project" value="UniProtKB-KW"/>
</dbReference>
<keyword evidence="3" id="KW-0408">Iron</keyword>
<evidence type="ECO:0000256" key="4">
    <source>
        <dbReference type="ARBA" id="ARBA00023014"/>
    </source>
</evidence>
<evidence type="ECO:0000256" key="3">
    <source>
        <dbReference type="ARBA" id="ARBA00023004"/>
    </source>
</evidence>
<dbReference type="PANTHER" id="PTHR19271:SF16">
    <property type="entry name" value="CYTOCHROME B"/>
    <property type="match status" value="1"/>
</dbReference>
<dbReference type="InterPro" id="IPR027387">
    <property type="entry name" value="Cytb/b6-like_sf"/>
</dbReference>
<feature type="domain" description="Cytochrome b/b6 N-terminal region profile" evidence="6">
    <location>
        <begin position="1"/>
        <end position="212"/>
    </location>
</feature>
<feature type="transmembrane region" description="Helical" evidence="5">
    <location>
        <begin position="113"/>
        <end position="137"/>
    </location>
</feature>
<dbReference type="AlphaFoldDB" id="A0A1I7PI57"/>
<evidence type="ECO:0000256" key="2">
    <source>
        <dbReference type="ARBA" id="ARBA00023002"/>
    </source>
</evidence>
<dbReference type="EMBL" id="CP016094">
    <property type="protein sequence ID" value="AOS43315.1"/>
    <property type="molecule type" value="Genomic_DNA"/>
</dbReference>
<keyword evidence="5" id="KW-1133">Transmembrane helix</keyword>
<dbReference type="PROSITE" id="PS51379">
    <property type="entry name" value="4FE4S_FER_2"/>
    <property type="match status" value="2"/>
</dbReference>
<dbReference type="STRING" id="1838286.Verru16b_00358"/>
<keyword evidence="5" id="KW-0472">Membrane</keyword>
<sequence>MRGARVLAAGDGLLTRTDTLLERWLPREVNPLAHLGPAANVMLLLATLSGVLMLVWYSASVQSAWHSLADLGPRSLGGIVRSVHRYSSDLTMLLVLAHAGRALLARKFADARWLAWVSGLGLIALVWFIGWTGYWLVWDQRAQLLALDTMKVLDVLPVFGEPLQRLFTSDRTVPSLLFFVVFFLHMALPLGVAAGLVLHVARLSRAQWLPDWRLIAWLAGAVLLAAAVYPAANAPVAQMAVKPVALTMDWWYLWPLAITARLSGGGLWLATALAAAGLLTVPAWLARRRPRAVFQATVNVSRCFACTLCSHDCPFGAITMVPRTDGKPFPSQAQVDPDRCVGCGICAGSCDTQGIGLAWFDAQQVARELEGLVVAGVERGTPPALALVCAQTGGGWELFDHVAWARRLPGYAVRPVPCSGWVEPKLLERLISKGAAAVLIVGCGSAEAFAREGNRWMPARLDGTREPAFRPNRADPRRTAHVNFDPLRSHLLTTAAQRLRERQPVAPVQAGAGSGRCWRRPS</sequence>
<dbReference type="Gene3D" id="3.30.70.3270">
    <property type="match status" value="1"/>
</dbReference>
<dbReference type="GO" id="GO:0016491">
    <property type="term" value="F:oxidoreductase activity"/>
    <property type="evidence" value="ECO:0007669"/>
    <property type="project" value="UniProtKB-KW"/>
</dbReference>
<dbReference type="PROSITE" id="PS51002">
    <property type="entry name" value="CYTB_NTER"/>
    <property type="match status" value="1"/>
</dbReference>
<keyword evidence="4" id="KW-0411">Iron-sulfur</keyword>
<evidence type="ECO:0000256" key="5">
    <source>
        <dbReference type="SAM" id="Phobius"/>
    </source>
</evidence>
<dbReference type="PANTHER" id="PTHR19271">
    <property type="entry name" value="CYTOCHROME B"/>
    <property type="match status" value="1"/>
</dbReference>
<dbReference type="Pfam" id="PF12838">
    <property type="entry name" value="Fer4_7"/>
    <property type="match status" value="1"/>
</dbReference>
<feature type="transmembrane region" description="Helical" evidence="5">
    <location>
        <begin position="212"/>
        <end position="232"/>
    </location>
</feature>
<dbReference type="Pfam" id="PF02662">
    <property type="entry name" value="FlpD"/>
    <property type="match status" value="1"/>
</dbReference>
<dbReference type="RefSeq" id="WP_069960682.1">
    <property type="nucleotide sequence ID" value="NZ_CP016094.1"/>
</dbReference>
<dbReference type="InterPro" id="IPR003813">
    <property type="entry name" value="MvhD/FlpD"/>
</dbReference>
<feature type="transmembrane region" description="Helical" evidence="5">
    <location>
        <begin position="176"/>
        <end position="200"/>
    </location>
</feature>
<dbReference type="InterPro" id="IPR005797">
    <property type="entry name" value="Cyt_b/b6_N"/>
</dbReference>
<reference evidence="8 9" key="1">
    <citation type="submission" date="2016-06" db="EMBL/GenBank/DDBJ databases">
        <title>Three novel species with peptidoglycan cell walls form the new genus Lacunisphaera gen. nov. in the family Opitutaceae of the verrucomicrobial subdivision 4.</title>
        <authorList>
            <person name="Rast P."/>
            <person name="Gloeckner I."/>
            <person name="Jogler M."/>
            <person name="Boedeker C."/>
            <person name="Jeske O."/>
            <person name="Wiegand S."/>
            <person name="Reinhardt R."/>
            <person name="Schumann P."/>
            <person name="Rohde M."/>
            <person name="Spring S."/>
            <person name="Gloeckner F.O."/>
            <person name="Jogler C."/>
        </authorList>
    </citation>
    <scope>NUCLEOTIDE SEQUENCE [LARGE SCALE GENOMIC DNA]</scope>
    <source>
        <strain evidence="8 9">IG16b</strain>
    </source>
</reference>
<feature type="transmembrane region" description="Helical" evidence="5">
    <location>
        <begin position="252"/>
        <end position="285"/>
    </location>
</feature>
<evidence type="ECO:0000313" key="8">
    <source>
        <dbReference type="EMBL" id="AOS43315.1"/>
    </source>
</evidence>
<dbReference type="GO" id="GO:0022904">
    <property type="term" value="P:respiratory electron transport chain"/>
    <property type="evidence" value="ECO:0007669"/>
    <property type="project" value="InterPro"/>
</dbReference>
<dbReference type="Proteomes" id="UP000095228">
    <property type="component" value="Chromosome"/>
</dbReference>
<keyword evidence="9" id="KW-1185">Reference proteome</keyword>
<gene>
    <name evidence="8" type="primary">petB</name>
    <name evidence="8" type="ORF">Verru16b_00358</name>
</gene>
<dbReference type="InterPro" id="IPR017896">
    <property type="entry name" value="4Fe4S_Fe-S-bd"/>
</dbReference>